<accession>A0A951UX91</accession>
<sequence>MKSENLSVMRTIPRSGCQRHTLNILRRNGYSSITEAQRFTSNDVDKLLSFVG</sequence>
<protein>
    <submittedName>
        <fullName evidence="1">Uncharacterized protein</fullName>
    </submittedName>
</protein>
<dbReference type="Proteomes" id="UP000729701">
    <property type="component" value="Unassembled WGS sequence"/>
</dbReference>
<reference evidence="1" key="2">
    <citation type="journal article" date="2022" name="Microbiol. Resour. Announc.">
        <title>Metagenome Sequencing to Explore Phylogenomics of Terrestrial Cyanobacteria.</title>
        <authorList>
            <person name="Ward R.D."/>
            <person name="Stajich J.E."/>
            <person name="Johansen J.R."/>
            <person name="Huntemann M."/>
            <person name="Clum A."/>
            <person name="Foster B."/>
            <person name="Foster B."/>
            <person name="Roux S."/>
            <person name="Palaniappan K."/>
            <person name="Varghese N."/>
            <person name="Mukherjee S."/>
            <person name="Reddy T.B.K."/>
            <person name="Daum C."/>
            <person name="Copeland A."/>
            <person name="Chen I.A."/>
            <person name="Ivanova N.N."/>
            <person name="Kyrpides N.C."/>
            <person name="Shapiro N."/>
            <person name="Eloe-Fadrosh E.A."/>
            <person name="Pietrasiak N."/>
        </authorList>
    </citation>
    <scope>NUCLEOTIDE SEQUENCE</scope>
    <source>
        <strain evidence="1">GSE-NOS-MK-12-04C</strain>
    </source>
</reference>
<organism evidence="1 2">
    <name type="scientific">Cyanomargarita calcarea GSE-NOS-MK-12-04C</name>
    <dbReference type="NCBI Taxonomy" id="2839659"/>
    <lineage>
        <taxon>Bacteria</taxon>
        <taxon>Bacillati</taxon>
        <taxon>Cyanobacteriota</taxon>
        <taxon>Cyanophyceae</taxon>
        <taxon>Nostocales</taxon>
        <taxon>Cyanomargaritaceae</taxon>
        <taxon>Cyanomargarita</taxon>
    </lineage>
</organism>
<reference evidence="1" key="1">
    <citation type="submission" date="2021-05" db="EMBL/GenBank/DDBJ databases">
        <authorList>
            <person name="Pietrasiak N."/>
            <person name="Ward R."/>
            <person name="Stajich J.E."/>
            <person name="Kurbessoian T."/>
        </authorList>
    </citation>
    <scope>NUCLEOTIDE SEQUENCE</scope>
    <source>
        <strain evidence="1">GSE-NOS-MK-12-04C</strain>
    </source>
</reference>
<evidence type="ECO:0000313" key="2">
    <source>
        <dbReference type="Proteomes" id="UP000729701"/>
    </source>
</evidence>
<dbReference type="EMBL" id="JAHHGZ010000071">
    <property type="protein sequence ID" value="MBW4672296.1"/>
    <property type="molecule type" value="Genomic_DNA"/>
</dbReference>
<name>A0A951UX91_9CYAN</name>
<dbReference type="AlphaFoldDB" id="A0A951UX91"/>
<proteinExistence type="predicted"/>
<gene>
    <name evidence="1" type="ORF">KME60_33995</name>
</gene>
<comment type="caution">
    <text evidence="1">The sequence shown here is derived from an EMBL/GenBank/DDBJ whole genome shotgun (WGS) entry which is preliminary data.</text>
</comment>
<evidence type="ECO:0000313" key="1">
    <source>
        <dbReference type="EMBL" id="MBW4672296.1"/>
    </source>
</evidence>